<evidence type="ECO:0000256" key="1">
    <source>
        <dbReference type="SAM" id="Coils"/>
    </source>
</evidence>
<accession>A0ABR2H3T0</accession>
<organism evidence="2 3">
    <name type="scientific">Tritrichomonas musculus</name>
    <dbReference type="NCBI Taxonomy" id="1915356"/>
    <lineage>
        <taxon>Eukaryota</taxon>
        <taxon>Metamonada</taxon>
        <taxon>Parabasalia</taxon>
        <taxon>Tritrichomonadida</taxon>
        <taxon>Tritrichomonadidae</taxon>
        <taxon>Tritrichomonas</taxon>
    </lineage>
</organism>
<name>A0ABR2H3T0_9EUKA</name>
<keyword evidence="3" id="KW-1185">Reference proteome</keyword>
<protein>
    <submittedName>
        <fullName evidence="2">Uncharacterized protein</fullName>
    </submittedName>
</protein>
<reference evidence="2 3" key="1">
    <citation type="submission" date="2024-04" db="EMBL/GenBank/DDBJ databases">
        <title>Tritrichomonas musculus Genome.</title>
        <authorList>
            <person name="Alves-Ferreira E."/>
            <person name="Grigg M."/>
            <person name="Lorenzi H."/>
            <person name="Galac M."/>
        </authorList>
    </citation>
    <scope>NUCLEOTIDE SEQUENCE [LARGE SCALE GENOMIC DNA]</scope>
    <source>
        <strain evidence="2 3">EAF2021</strain>
    </source>
</reference>
<evidence type="ECO:0000313" key="2">
    <source>
        <dbReference type="EMBL" id="KAK8840880.1"/>
    </source>
</evidence>
<gene>
    <name evidence="2" type="ORF">M9Y10_027710</name>
</gene>
<dbReference type="Proteomes" id="UP001470230">
    <property type="component" value="Unassembled WGS sequence"/>
</dbReference>
<proteinExistence type="predicted"/>
<comment type="caution">
    <text evidence="2">The sequence shown here is derived from an EMBL/GenBank/DDBJ whole genome shotgun (WGS) entry which is preliminary data.</text>
</comment>
<dbReference type="EMBL" id="JAPFFF010000043">
    <property type="protein sequence ID" value="KAK8840880.1"/>
    <property type="molecule type" value="Genomic_DNA"/>
</dbReference>
<sequence>MSANQRYFAKDGREFPVNIKIRQLATLPQEIQDVFDEQSTYQIKSNVKIENIPLFIDYFINKSPLPDLNMDNIVDFYNLSKEFGIIELTQKIDNEYSELLPLSFLKAVTTSEIGDISDSEKYISMHLEAYLQKYPNEMYKVPFTSLYNIFYDQNRKLEDENLGYKFISRELQSSNDNDSNNNNNGHQNDDTLFILLKSLNSSKLKEEALKDCLSKQDDHFGFIPQIDFGFIEKVSEKVSEIQNLSKKVSEIENLSKKVSETESMMVKIQESHQKLIEEHNKQQEKMKGSEMIIFGLIQREPDVGSIRISGIFLFFIKQSCISHVNSTTLNLRDISFHAKVLM</sequence>
<feature type="coiled-coil region" evidence="1">
    <location>
        <begin position="234"/>
        <end position="285"/>
    </location>
</feature>
<evidence type="ECO:0000313" key="3">
    <source>
        <dbReference type="Proteomes" id="UP001470230"/>
    </source>
</evidence>
<keyword evidence="1" id="KW-0175">Coiled coil</keyword>